<keyword evidence="2" id="KW-0548">Nucleotidyltransferase</keyword>
<comment type="caution">
    <text evidence="2">The sequence shown here is derived from an EMBL/GenBank/DDBJ whole genome shotgun (WGS) entry which is preliminary data.</text>
</comment>
<feature type="compositionally biased region" description="Acidic residues" evidence="1">
    <location>
        <begin position="569"/>
        <end position="584"/>
    </location>
</feature>
<feature type="region of interest" description="Disordered" evidence="1">
    <location>
        <begin position="558"/>
        <end position="584"/>
    </location>
</feature>
<accession>A0AAE1LIF7</accession>
<sequence>MVQAHGVLVTPKVKQGRPISDLTVEKVHQFYELDEISSKQMPGRKDYVSVVENGERIQKQKKMLLSNLNSLYEEYMQRHGETNPLSFSKFAKLQPKHCVFAGSAGTHAVCVCIYHENVNLIFQGAKFKENSAQDEEPLSSFQDCINKLNRLLSLLDDNHMEIVTYRVWMKDSKNYHLEKVVKPIQEFIDIFMELLGKLVTHHFVTKKQSAYYQHLKESIQEGEALVICDFAENYTCVMQNEVQGYHWTDEQITLHPFVAYYYTAARDLKHVCYVSVTDHKKHVTASFHAFQKKFVQFSKNRMAEDNVTCEKIFYFSDGSSAQYKNTSNVKNICMHEIDFEGIAVEWHYFASCHGKGPCDGCGGICKRCAKRASLQGELIRNASDFFEWANKPGRFPNISIELVTVEEVQASIAAQAERLKKIVTVTGVASYHAVIPQSESSVLLKRHSDSNVSVLSHSHKVRYFVPWDEIGAFILAVKADTWCLAKVIGKEDTTKQLSVIFLTPPGRAKSFRMTDTVHHIIPWNQVLTCTTPGHKKVYTVPASDKNAADKELQLYLELNGTGQPPTAGEQEEEDVDDPDSETDN</sequence>
<organism evidence="2 3">
    <name type="scientific">Frankliniella fusca</name>
    <dbReference type="NCBI Taxonomy" id="407009"/>
    <lineage>
        <taxon>Eukaryota</taxon>
        <taxon>Metazoa</taxon>
        <taxon>Ecdysozoa</taxon>
        <taxon>Arthropoda</taxon>
        <taxon>Hexapoda</taxon>
        <taxon>Insecta</taxon>
        <taxon>Pterygota</taxon>
        <taxon>Neoptera</taxon>
        <taxon>Paraneoptera</taxon>
        <taxon>Thysanoptera</taxon>
        <taxon>Terebrantia</taxon>
        <taxon>Thripoidea</taxon>
        <taxon>Thripidae</taxon>
        <taxon>Frankliniella</taxon>
    </lineage>
</organism>
<protein>
    <submittedName>
        <fullName evidence="2">Bifunctional glutamine synthetase adenylyltransferase/adenylyl-removing enzyme</fullName>
    </submittedName>
</protein>
<dbReference type="Proteomes" id="UP001219518">
    <property type="component" value="Unassembled WGS sequence"/>
</dbReference>
<dbReference type="GO" id="GO:0016779">
    <property type="term" value="F:nucleotidyltransferase activity"/>
    <property type="evidence" value="ECO:0007669"/>
    <property type="project" value="UniProtKB-KW"/>
</dbReference>
<dbReference type="AlphaFoldDB" id="A0AAE1LIF7"/>
<dbReference type="PANTHER" id="PTHR46601:SF1">
    <property type="entry name" value="ADF-H DOMAIN-CONTAINING PROTEIN"/>
    <property type="match status" value="1"/>
</dbReference>
<evidence type="ECO:0000313" key="3">
    <source>
        <dbReference type="Proteomes" id="UP001219518"/>
    </source>
</evidence>
<dbReference type="EMBL" id="JAHWGI010001010">
    <property type="protein sequence ID" value="KAK3920630.1"/>
    <property type="molecule type" value="Genomic_DNA"/>
</dbReference>
<reference evidence="2" key="2">
    <citation type="journal article" date="2023" name="BMC Genomics">
        <title>Pest status, molecular evolution, and epigenetic factors derived from the genome assembly of Frankliniella fusca, a thysanopteran phytovirus vector.</title>
        <authorList>
            <person name="Catto M.A."/>
            <person name="Labadie P.E."/>
            <person name="Jacobson A.L."/>
            <person name="Kennedy G.G."/>
            <person name="Srinivasan R."/>
            <person name="Hunt B.G."/>
        </authorList>
    </citation>
    <scope>NUCLEOTIDE SEQUENCE</scope>
    <source>
        <strain evidence="2">PL_HMW_Pooled</strain>
    </source>
</reference>
<gene>
    <name evidence="2" type="ORF">KUF71_009887</name>
</gene>
<dbReference type="PANTHER" id="PTHR46601">
    <property type="entry name" value="ULP_PROTEASE DOMAIN-CONTAINING PROTEIN"/>
    <property type="match status" value="1"/>
</dbReference>
<name>A0AAE1LIF7_9NEOP</name>
<proteinExistence type="predicted"/>
<evidence type="ECO:0000313" key="2">
    <source>
        <dbReference type="EMBL" id="KAK3920630.1"/>
    </source>
</evidence>
<keyword evidence="3" id="KW-1185">Reference proteome</keyword>
<keyword evidence="2" id="KW-0808">Transferase</keyword>
<evidence type="ECO:0000256" key="1">
    <source>
        <dbReference type="SAM" id="MobiDB-lite"/>
    </source>
</evidence>
<reference evidence="2" key="1">
    <citation type="submission" date="2021-07" db="EMBL/GenBank/DDBJ databases">
        <authorList>
            <person name="Catto M.A."/>
            <person name="Jacobson A."/>
            <person name="Kennedy G."/>
            <person name="Labadie P."/>
            <person name="Hunt B.G."/>
            <person name="Srinivasan R."/>
        </authorList>
    </citation>
    <scope>NUCLEOTIDE SEQUENCE</scope>
    <source>
        <strain evidence="2">PL_HMW_Pooled</strain>
        <tissue evidence="2">Head</tissue>
    </source>
</reference>